<dbReference type="AlphaFoldDB" id="A0A9P0B7G8"/>
<gene>
    <name evidence="5" type="ORF">MELIAE_LOCUS8667</name>
</gene>
<accession>A0A9P0B7G8</accession>
<proteinExistence type="predicted"/>
<feature type="signal peptide" evidence="4">
    <location>
        <begin position="1"/>
        <end position="19"/>
    </location>
</feature>
<keyword evidence="6" id="KW-1185">Reference proteome</keyword>
<evidence type="ECO:0000313" key="5">
    <source>
        <dbReference type="EMBL" id="CAH0558125.1"/>
    </source>
</evidence>
<dbReference type="PANTHER" id="PTHR10380">
    <property type="entry name" value="CUTICLE PROTEIN"/>
    <property type="match status" value="1"/>
</dbReference>
<dbReference type="PROSITE" id="PS00233">
    <property type="entry name" value="CHIT_BIND_RR_1"/>
    <property type="match status" value="2"/>
</dbReference>
<feature type="chain" id="PRO_5040270640" evidence="4">
    <location>
        <begin position="20"/>
        <end position="427"/>
    </location>
</feature>
<reference evidence="5" key="1">
    <citation type="submission" date="2021-12" db="EMBL/GenBank/DDBJ databases">
        <authorList>
            <person name="King R."/>
        </authorList>
    </citation>
    <scope>NUCLEOTIDE SEQUENCE</scope>
</reference>
<dbReference type="Pfam" id="PF00379">
    <property type="entry name" value="Chitin_bind_4"/>
    <property type="match status" value="2"/>
</dbReference>
<evidence type="ECO:0000256" key="4">
    <source>
        <dbReference type="SAM" id="SignalP"/>
    </source>
</evidence>
<evidence type="ECO:0000256" key="3">
    <source>
        <dbReference type="SAM" id="MobiDB-lite"/>
    </source>
</evidence>
<dbReference type="PANTHER" id="PTHR10380:SF173">
    <property type="entry name" value="CUTICULAR PROTEIN 47EF, ISOFORM C-RELATED"/>
    <property type="match status" value="1"/>
</dbReference>
<dbReference type="InterPro" id="IPR050468">
    <property type="entry name" value="Cuticle_Struct_Prot"/>
</dbReference>
<feature type="compositionally biased region" description="Basic and acidic residues" evidence="3">
    <location>
        <begin position="192"/>
        <end position="208"/>
    </location>
</feature>
<dbReference type="GO" id="GO:0062129">
    <property type="term" value="C:chitin-based extracellular matrix"/>
    <property type="evidence" value="ECO:0007669"/>
    <property type="project" value="TreeGrafter"/>
</dbReference>
<dbReference type="PRINTS" id="PR00947">
    <property type="entry name" value="CUTICLE"/>
</dbReference>
<feature type="region of interest" description="Disordered" evidence="3">
    <location>
        <begin position="181"/>
        <end position="208"/>
    </location>
</feature>
<evidence type="ECO:0000256" key="2">
    <source>
        <dbReference type="PROSITE-ProRule" id="PRU00497"/>
    </source>
</evidence>
<dbReference type="GO" id="GO:0008010">
    <property type="term" value="F:structural constituent of chitin-based larval cuticle"/>
    <property type="evidence" value="ECO:0007669"/>
    <property type="project" value="TreeGrafter"/>
</dbReference>
<feature type="region of interest" description="Disordered" evidence="3">
    <location>
        <begin position="345"/>
        <end position="367"/>
    </location>
</feature>
<evidence type="ECO:0000313" key="6">
    <source>
        <dbReference type="Proteomes" id="UP001154078"/>
    </source>
</evidence>
<keyword evidence="4" id="KW-0732">Signal</keyword>
<name>A0A9P0B7G8_BRAAE</name>
<dbReference type="Proteomes" id="UP001154078">
    <property type="component" value="Chromosome 5"/>
</dbReference>
<dbReference type="EMBL" id="OV121136">
    <property type="protein sequence ID" value="CAH0558125.1"/>
    <property type="molecule type" value="Genomic_DNA"/>
</dbReference>
<dbReference type="InterPro" id="IPR000618">
    <property type="entry name" value="Insect_cuticle"/>
</dbReference>
<evidence type="ECO:0000256" key="1">
    <source>
        <dbReference type="ARBA" id="ARBA00022460"/>
    </source>
</evidence>
<keyword evidence="1 2" id="KW-0193">Cuticle</keyword>
<dbReference type="PROSITE" id="PS51155">
    <property type="entry name" value="CHIT_BIND_RR_2"/>
    <property type="match status" value="2"/>
</dbReference>
<sequence length="427" mass="47431">MCQSTKVVVAVALVTFVVALDDSRNAQLTHYEYQNDGSGPFRFDFESSDGIKRQEEGTLVHEGSDHAAVIVRGSYSYVGPDGVEYTVRYTADENGFHPEGDHFTVPPFVPWPIHADVEQYTTGESIKGAYQTPAQGYPKGGSPYNYDRPAGARAFNLPSSSITTPKPFPVFNSFQATSQEYLPSTPSPKPLAKRENNDEKFSEVQESEHKEITIVSTELEKEKSPHHTIEEIEAKVVVAVALVTFVVALDDSRNAQLTHYEYQNDGSGPFRFDFESSDGIKREEEGTLVHEGSDHAAVIVRGSYSYVGPDGVEYKVKYTADENGFHPEGDHFSVPPFVPWPSHADAEDVEGYPKGNSGYNYNRPDGGRHLELDFQAIPKPLAKRENTGKSDLQEENEEELTNGLTELQKEKSIHHTIEEIVAKVINL</sequence>
<dbReference type="InterPro" id="IPR031311">
    <property type="entry name" value="CHIT_BIND_RR_consensus"/>
</dbReference>
<organism evidence="5 6">
    <name type="scientific">Brassicogethes aeneus</name>
    <name type="common">Rape pollen beetle</name>
    <name type="synonym">Meligethes aeneus</name>
    <dbReference type="NCBI Taxonomy" id="1431903"/>
    <lineage>
        <taxon>Eukaryota</taxon>
        <taxon>Metazoa</taxon>
        <taxon>Ecdysozoa</taxon>
        <taxon>Arthropoda</taxon>
        <taxon>Hexapoda</taxon>
        <taxon>Insecta</taxon>
        <taxon>Pterygota</taxon>
        <taxon>Neoptera</taxon>
        <taxon>Endopterygota</taxon>
        <taxon>Coleoptera</taxon>
        <taxon>Polyphaga</taxon>
        <taxon>Cucujiformia</taxon>
        <taxon>Nitidulidae</taxon>
        <taxon>Meligethinae</taxon>
        <taxon>Brassicogethes</taxon>
    </lineage>
</organism>
<protein>
    <submittedName>
        <fullName evidence="5">Uncharacterized protein</fullName>
    </submittedName>
</protein>
<dbReference type="OrthoDB" id="6761795at2759"/>